<sequence>MALSPEERASSRRRACARYYSKNQSALQESARLRMQVLRARRKITLINTQNLKKQVVDVPTLDKSTINEIRLPELSQQIPIKKLKVNMKPKSKPKSKDVDTQRSIEEVKGMYIDNGRIPESHEEDEEEDADNVANLLRPSTPIVSEDKTHKSLPMFSAVEHELPIASYDDEDVEEEEVGIEEYVWIDRHDLKDGDCIPTCRECLFIKELLAELDT</sequence>
<comment type="caution">
    <text evidence="1">The sequence shown here is derived from an EMBL/GenBank/DDBJ whole genome shotgun (WGS) entry which is preliminary data.</text>
</comment>
<accession>A0A8H7XTR7</accession>
<evidence type="ECO:0000313" key="1">
    <source>
        <dbReference type="EMBL" id="KAG5165826.1"/>
    </source>
</evidence>
<dbReference type="AlphaFoldDB" id="A0A8H7XTR7"/>
<name>A0A8H7XTR7_PSICU</name>
<reference evidence="1" key="1">
    <citation type="submission" date="2021-02" db="EMBL/GenBank/DDBJ databases">
        <title>Psilocybe cubensis genome.</title>
        <authorList>
            <person name="Mckernan K.J."/>
            <person name="Crawford S."/>
            <person name="Trippe A."/>
            <person name="Kane L.T."/>
            <person name="Mclaughlin S."/>
        </authorList>
    </citation>
    <scope>NUCLEOTIDE SEQUENCE [LARGE SCALE GENOMIC DNA]</scope>
    <source>
        <strain evidence="1">MGC-MH-2018</strain>
    </source>
</reference>
<gene>
    <name evidence="1" type="ORF">JR316_009412</name>
</gene>
<proteinExistence type="predicted"/>
<dbReference type="EMBL" id="JAFIQS010000009">
    <property type="protein sequence ID" value="KAG5165826.1"/>
    <property type="molecule type" value="Genomic_DNA"/>
</dbReference>
<protein>
    <submittedName>
        <fullName evidence="1">Uncharacterized protein</fullName>
    </submittedName>
</protein>
<organism evidence="1">
    <name type="scientific">Psilocybe cubensis</name>
    <name type="common">Psychedelic mushroom</name>
    <name type="synonym">Stropharia cubensis</name>
    <dbReference type="NCBI Taxonomy" id="181762"/>
    <lineage>
        <taxon>Eukaryota</taxon>
        <taxon>Fungi</taxon>
        <taxon>Dikarya</taxon>
        <taxon>Basidiomycota</taxon>
        <taxon>Agaricomycotina</taxon>
        <taxon>Agaricomycetes</taxon>
        <taxon>Agaricomycetidae</taxon>
        <taxon>Agaricales</taxon>
        <taxon>Agaricineae</taxon>
        <taxon>Strophariaceae</taxon>
        <taxon>Psilocybe</taxon>
    </lineage>
</organism>